<protein>
    <recommendedName>
        <fullName evidence="2">Pectate lyase superfamily protein domain-containing protein</fullName>
    </recommendedName>
</protein>
<organism evidence="1">
    <name type="scientific">Salmonella enterica subsp. houtenae serovar 45:g,z51:-</name>
    <dbReference type="NCBI Taxonomy" id="1967611"/>
    <lineage>
        <taxon>Bacteria</taxon>
        <taxon>Pseudomonadati</taxon>
        <taxon>Pseudomonadota</taxon>
        <taxon>Gammaproteobacteria</taxon>
        <taxon>Enterobacterales</taxon>
        <taxon>Enterobacteriaceae</taxon>
        <taxon>Salmonella</taxon>
    </lineage>
</organism>
<proteinExistence type="predicted"/>
<evidence type="ECO:0008006" key="2">
    <source>
        <dbReference type="Google" id="ProtNLM"/>
    </source>
</evidence>
<evidence type="ECO:0000313" key="1">
    <source>
        <dbReference type="EMBL" id="HAE7767427.1"/>
    </source>
</evidence>
<dbReference type="EMBL" id="DAATAH010000087">
    <property type="protein sequence ID" value="HAE7767427.1"/>
    <property type="molecule type" value="Genomic_DNA"/>
</dbReference>
<gene>
    <name evidence="1" type="ORF">GNB58_004518</name>
</gene>
<sequence length="904" mass="98807">MPVPNQTPYIIYNANGLTTVFPFEFYIISASDVQVTLNGETVTSGYSVSGVGNVSGGDIIFLTPPVSGTVVMLERVVPTYRLTDYQDNGDLLADTVNKDFDRLWMAIQGFGIHLGLALLRPLFGGPYNAEGYRISELAEPVNDQDAATKKYVQQSGQTNLNRTLRVPESFVQTVQPAELRRNKLFAWDNSGNPISVLPESGSAADVMIELAKPTGAGLIGTKYGSLDEYIDNTPSLLATKYMDATEMAALESGDLSVNHQPKVQQVMDEAHNRKCSVYFPPGTYCFDTAVNVWSYVRSVWGDGSATITRRYRTYFVDGSTTDIDPARDTRKLFRLLNGALGYISVHGIVFDGNARSIEVSASGTSSTTGIPDQTYYQDLEPGGTSPYVHGPDGNIPVPGENYYNHAKKLSGTDVFDCVFRDAPGGCIVGNFRNLKAFSNSFLGWYDHAIYAAGSAFADQGNGILVGDITVASNTFRNRINTRGNGAVKGRFGFDRYTVTGNTFDIVDYCMAFDTGHGMVGSVYAIQPWGQITVTGNTCTCDSYWMMIGNNRGVKWFDNGWMSAINISNNTVQSKDRILLLGVSGSDDYLMDAYQVNISNNTFSAPNFLSLYTHLTNCDWRIESNNITITNTGMIIGVDQPEVSNSVLRLTNNTMGRVLTTSTGNLHLSNFERVIMKGNEVRNLSMSFGSYVTDLTIEENEFRYSTALPSKPFGFMYSSAGNGFNKIKLCKNSIVGSPIRFAVKCSSDCILDMCDNNIYGITDYFLELNATGYTPKTMRVNNNLVIGGALIADLPAGVALGSTSSYMELMNNTLRSATPGTQQSCTILRDGGAQSWLAHYQTIRCVKNTFRDVSNILRINGTASGAVSTSNKFWFGENQTYNSTLTCNYPSINKANTDVTQTLSV</sequence>
<dbReference type="AlphaFoldDB" id="A0A736REQ1"/>
<dbReference type="InterPro" id="IPR011050">
    <property type="entry name" value="Pectin_lyase_fold/virulence"/>
</dbReference>
<name>A0A736REQ1_SALHO</name>
<reference evidence="1" key="1">
    <citation type="journal article" date="2018" name="Genome Biol.">
        <title>SKESA: strategic k-mer extension for scrupulous assemblies.</title>
        <authorList>
            <person name="Souvorov A."/>
            <person name="Agarwala R."/>
            <person name="Lipman D.J."/>
        </authorList>
    </citation>
    <scope>NUCLEOTIDE SEQUENCE</scope>
    <source>
        <strain evidence="1">2584-68</strain>
    </source>
</reference>
<dbReference type="SUPFAM" id="SSF51126">
    <property type="entry name" value="Pectin lyase-like"/>
    <property type="match status" value="1"/>
</dbReference>
<accession>A0A736REQ1</accession>
<comment type="caution">
    <text evidence="1">The sequence shown here is derived from an EMBL/GenBank/DDBJ whole genome shotgun (WGS) entry which is preliminary data.</text>
</comment>
<reference evidence="1" key="2">
    <citation type="submission" date="2018-07" db="EMBL/GenBank/DDBJ databases">
        <authorList>
            <consortium name="NCBI Pathogen Detection Project"/>
        </authorList>
    </citation>
    <scope>NUCLEOTIDE SEQUENCE</scope>
    <source>
        <strain evidence="1">2584-68</strain>
    </source>
</reference>